<keyword evidence="6" id="KW-1185">Reference proteome</keyword>
<organism evidence="5 6">
    <name type="scientific">Phtheirospermum japonicum</name>
    <dbReference type="NCBI Taxonomy" id="374723"/>
    <lineage>
        <taxon>Eukaryota</taxon>
        <taxon>Viridiplantae</taxon>
        <taxon>Streptophyta</taxon>
        <taxon>Embryophyta</taxon>
        <taxon>Tracheophyta</taxon>
        <taxon>Spermatophyta</taxon>
        <taxon>Magnoliopsida</taxon>
        <taxon>eudicotyledons</taxon>
        <taxon>Gunneridae</taxon>
        <taxon>Pentapetalae</taxon>
        <taxon>asterids</taxon>
        <taxon>lamiids</taxon>
        <taxon>Lamiales</taxon>
        <taxon>Orobanchaceae</taxon>
        <taxon>Orobanchaceae incertae sedis</taxon>
        <taxon>Phtheirospermum</taxon>
    </lineage>
</organism>
<dbReference type="AlphaFoldDB" id="A0A830C4N4"/>
<sequence>MRGVARDIAVKARRVGGLTHQVPVEIGSTQGKSFAIRWLLAASQKYLGRHMIAFKLSSELVMLPKGVTMPYAKRKKLIN</sequence>
<evidence type="ECO:0000256" key="3">
    <source>
        <dbReference type="ARBA" id="ARBA00023274"/>
    </source>
</evidence>
<name>A0A830C4N4_9LAMI</name>
<reference evidence="5" key="1">
    <citation type="submission" date="2020-07" db="EMBL/GenBank/DDBJ databases">
        <title>Ethylene signaling mediates host invasion by parasitic plants.</title>
        <authorList>
            <person name="Yoshida S."/>
        </authorList>
    </citation>
    <scope>NUCLEOTIDE SEQUENCE</scope>
    <source>
        <strain evidence="5">Okayama</strain>
    </source>
</reference>
<dbReference type="GO" id="GO:0005840">
    <property type="term" value="C:ribosome"/>
    <property type="evidence" value="ECO:0007669"/>
    <property type="project" value="UniProtKB-KW"/>
</dbReference>
<dbReference type="Gene3D" id="1.10.455.10">
    <property type="entry name" value="Ribosomal protein S7 domain"/>
    <property type="match status" value="1"/>
</dbReference>
<feature type="domain" description="Small ribosomal subunit protein uS7" evidence="4">
    <location>
        <begin position="5"/>
        <end position="75"/>
    </location>
</feature>
<gene>
    <name evidence="5" type="ORF">PHJA_001604400</name>
</gene>
<protein>
    <submittedName>
        <fullName evidence="5">30S ribosomal protein s7 chloroplastic</fullName>
    </submittedName>
</protein>
<accession>A0A830C4N4</accession>
<evidence type="ECO:0000313" key="5">
    <source>
        <dbReference type="EMBL" id="GFP94600.1"/>
    </source>
</evidence>
<dbReference type="InterPro" id="IPR023798">
    <property type="entry name" value="Ribosomal_uS7_dom"/>
</dbReference>
<keyword evidence="2 5" id="KW-0689">Ribosomal protein</keyword>
<dbReference type="SUPFAM" id="SSF47973">
    <property type="entry name" value="Ribosomal protein S7"/>
    <property type="match status" value="1"/>
</dbReference>
<dbReference type="EMBL" id="BMAC01000357">
    <property type="protein sequence ID" value="GFP94600.1"/>
    <property type="molecule type" value="Genomic_DNA"/>
</dbReference>
<dbReference type="Proteomes" id="UP000653305">
    <property type="component" value="Unassembled WGS sequence"/>
</dbReference>
<evidence type="ECO:0000313" key="6">
    <source>
        <dbReference type="Proteomes" id="UP000653305"/>
    </source>
</evidence>
<keyword evidence="3" id="KW-0687">Ribonucleoprotein</keyword>
<dbReference type="InterPro" id="IPR036823">
    <property type="entry name" value="Ribosomal_uS7_dom_sf"/>
</dbReference>
<dbReference type="Pfam" id="PF00177">
    <property type="entry name" value="Ribosomal_S7"/>
    <property type="match status" value="1"/>
</dbReference>
<dbReference type="GO" id="GO:1990904">
    <property type="term" value="C:ribonucleoprotein complex"/>
    <property type="evidence" value="ECO:0007669"/>
    <property type="project" value="UniProtKB-KW"/>
</dbReference>
<comment type="caution">
    <text evidence="5">The sequence shown here is derived from an EMBL/GenBank/DDBJ whole genome shotgun (WGS) entry which is preliminary data.</text>
</comment>
<evidence type="ECO:0000256" key="2">
    <source>
        <dbReference type="ARBA" id="ARBA00022980"/>
    </source>
</evidence>
<comment type="similarity">
    <text evidence="1">Belongs to the universal ribosomal protein uS7 family.</text>
</comment>
<evidence type="ECO:0000259" key="4">
    <source>
        <dbReference type="Pfam" id="PF00177"/>
    </source>
</evidence>
<proteinExistence type="inferred from homology"/>
<evidence type="ECO:0000256" key="1">
    <source>
        <dbReference type="ARBA" id="ARBA00007151"/>
    </source>
</evidence>
<dbReference type="OrthoDB" id="35139at2759"/>